<feature type="transmembrane region" description="Helical" evidence="2">
    <location>
        <begin position="143"/>
        <end position="164"/>
    </location>
</feature>
<feature type="compositionally biased region" description="Polar residues" evidence="1">
    <location>
        <begin position="420"/>
        <end position="437"/>
    </location>
</feature>
<keyword evidence="2" id="KW-0812">Transmembrane</keyword>
<accession>A0A6A0AC01</accession>
<reference evidence="3 4" key="1">
    <citation type="submission" date="2020-02" db="EMBL/GenBank/DDBJ databases">
        <title>Draft genome sequence of Haematococcus lacustris strain NIES-144.</title>
        <authorList>
            <person name="Morimoto D."/>
            <person name="Nakagawa S."/>
            <person name="Yoshida T."/>
            <person name="Sawayama S."/>
        </authorList>
    </citation>
    <scope>NUCLEOTIDE SEQUENCE [LARGE SCALE GENOMIC DNA]</scope>
    <source>
        <strain evidence="3 4">NIES-144</strain>
    </source>
</reference>
<name>A0A6A0AC01_HAELA</name>
<evidence type="ECO:0000256" key="1">
    <source>
        <dbReference type="SAM" id="MobiDB-lite"/>
    </source>
</evidence>
<feature type="region of interest" description="Disordered" evidence="1">
    <location>
        <begin position="302"/>
        <end position="499"/>
    </location>
</feature>
<evidence type="ECO:0000313" key="4">
    <source>
        <dbReference type="Proteomes" id="UP000485058"/>
    </source>
</evidence>
<feature type="compositionally biased region" description="Low complexity" evidence="1">
    <location>
        <begin position="438"/>
        <end position="459"/>
    </location>
</feature>
<dbReference type="AlphaFoldDB" id="A0A6A0AC01"/>
<feature type="compositionally biased region" description="Low complexity" evidence="1">
    <location>
        <begin position="306"/>
        <end position="324"/>
    </location>
</feature>
<keyword evidence="2" id="KW-0472">Membrane</keyword>
<organism evidence="3 4">
    <name type="scientific">Haematococcus lacustris</name>
    <name type="common">Green alga</name>
    <name type="synonym">Haematococcus pluvialis</name>
    <dbReference type="NCBI Taxonomy" id="44745"/>
    <lineage>
        <taxon>Eukaryota</taxon>
        <taxon>Viridiplantae</taxon>
        <taxon>Chlorophyta</taxon>
        <taxon>core chlorophytes</taxon>
        <taxon>Chlorophyceae</taxon>
        <taxon>CS clade</taxon>
        <taxon>Chlamydomonadales</taxon>
        <taxon>Haematococcaceae</taxon>
        <taxon>Haematococcus</taxon>
    </lineage>
</organism>
<dbReference type="Proteomes" id="UP000485058">
    <property type="component" value="Unassembled WGS sequence"/>
</dbReference>
<proteinExistence type="predicted"/>
<dbReference type="EMBL" id="BLLF01004417">
    <property type="protein sequence ID" value="GFH29564.1"/>
    <property type="molecule type" value="Genomic_DNA"/>
</dbReference>
<protein>
    <submittedName>
        <fullName evidence="3">Uncharacterized protein</fullName>
    </submittedName>
</protein>
<feature type="unsure residue" description="I or L" evidence="3">
    <location>
        <position position="555"/>
    </location>
</feature>
<keyword evidence="4" id="KW-1185">Reference proteome</keyword>
<evidence type="ECO:0000313" key="3">
    <source>
        <dbReference type="EMBL" id="GFH29564.1"/>
    </source>
</evidence>
<feature type="transmembrane region" description="Helical" evidence="2">
    <location>
        <begin position="113"/>
        <end position="137"/>
    </location>
</feature>
<sequence>MLHGAHRSCGASCPPLSRTVQASAPGRPLSREPRFLVSAATTALQPTQAVSAFDATSLSRLRHVVKVRTVSIDNYGCRAHHLAHLPLQCVCADKYVGHCFTLRPSPYLCLPLLIGRVQGVLGVAAVGILAGGAMVVGQPAAPVQWVSALWVVLLLLSIAAAVLLGGGSGASAAAVPTPELLLFTLSQCPLWPALLHSSCYCYCCHRHPCYPTPVTHTYPSLPSHITLCALHGAWHVRHAWLRSTLRSPTPCLLQGMLEPLLARSLGLSLQAWALTTHQALALGVAVFQFMLTAAGPLISLGDRNRPPATHTPATFPAAAAAAPPSSKPPSPSHPSDGSAGSHGGAYSAGGCPPPAPTAAQSPPSLTSSRADPPTPASQQQQQQTQQEATPATTHDAPTTETQPVIPGLRGSGSSRGLAPGNSTAPEPAPQSTANVSSGAGLTPPGARPGRAGAGRAMPGSNLVGSGEVVAGQATPTTTQEDVVGRGRGRARAAAVPPAPEAMEARLGGLQVEGADALGQRQAGALVPAGSSHGSSAGERVQVAARGGVQALLQALGRSAAMQALLHVLPASLSRKVGGHDYGSTSRGDIRGGEGAERDNASFAGFLSPAVLTSGGLSGTVVYDRVECDEADDFALPAHDDMMVSPTATLDD</sequence>
<evidence type="ECO:0000256" key="2">
    <source>
        <dbReference type="SAM" id="Phobius"/>
    </source>
</evidence>
<comment type="caution">
    <text evidence="3">The sequence shown here is derived from an EMBL/GenBank/DDBJ whole genome shotgun (WGS) entry which is preliminary data.</text>
</comment>
<keyword evidence="2" id="KW-1133">Transmembrane helix</keyword>
<feature type="compositionally biased region" description="Low complexity" evidence="1">
    <location>
        <begin position="357"/>
        <end position="417"/>
    </location>
</feature>
<gene>
    <name evidence="3" type="ORF">HaLaN_28248</name>
</gene>